<evidence type="ECO:0000313" key="7">
    <source>
        <dbReference type="Proteomes" id="UP001145742"/>
    </source>
</evidence>
<feature type="transmembrane region" description="Helical" evidence="5">
    <location>
        <begin position="117"/>
        <end position="134"/>
    </location>
</feature>
<accession>A0ABQ9DKD9</accession>
<comment type="caution">
    <text evidence="6">The sequence shown here is derived from an EMBL/GenBank/DDBJ whole genome shotgun (WGS) entry which is preliminary data.</text>
</comment>
<feature type="transmembrane region" description="Helical" evidence="5">
    <location>
        <begin position="383"/>
        <end position="407"/>
    </location>
</feature>
<feature type="transmembrane region" description="Helical" evidence="5">
    <location>
        <begin position="350"/>
        <end position="371"/>
    </location>
</feature>
<dbReference type="Gene3D" id="1.20.1250.20">
    <property type="entry name" value="MFS general substrate transporter like domains"/>
    <property type="match status" value="1"/>
</dbReference>
<dbReference type="Pfam" id="PF13000">
    <property type="entry name" value="Acatn"/>
    <property type="match status" value="3"/>
</dbReference>
<feature type="transmembrane region" description="Helical" evidence="5">
    <location>
        <begin position="85"/>
        <end position="108"/>
    </location>
</feature>
<feature type="transmembrane region" description="Helical" evidence="5">
    <location>
        <begin position="49"/>
        <end position="73"/>
    </location>
</feature>
<feature type="transmembrane region" description="Helical" evidence="5">
    <location>
        <begin position="154"/>
        <end position="176"/>
    </location>
</feature>
<gene>
    <name evidence="6" type="primary">Slc33a1</name>
    <name evidence="6" type="ORF">WISP_48771</name>
</gene>
<evidence type="ECO:0000256" key="1">
    <source>
        <dbReference type="ARBA" id="ARBA00004141"/>
    </source>
</evidence>
<keyword evidence="3 5" id="KW-1133">Transmembrane helix</keyword>
<keyword evidence="4 5" id="KW-0472">Membrane</keyword>
<dbReference type="Gene3D" id="2.40.50.90">
    <property type="match status" value="1"/>
</dbReference>
<sequence>MAIAAEEGGRQRRAGSRQHYVAVAGADAEALLPGGPGPARGCRAELGSILLLLVLYVLQGIPLGLAGSVPLILQSKSSSYTDQAFFSFVFWPFSLKLLWAPLVDAVYLRGFGRRKSWLVPTQYVLGLFMIYMSTQVDALLGDGQGRGPDVRALTVTFFLFEFLAATQDIAVDGWALTMLSRENVGYASTCNSVGQTAGYFLGNVLFLALESASFCNKYLRLQPQPQGIVTLSDFLFFWGAVFLVTTTLVALLKKENKELIPAKEETKGITDTYRLLFSIIKMPAVLTFCLLILTSKVGFSAADAVTGLKLVEEGVPKEHLALLAVPMVPLQIILPLVISKYTAGPQPLNTFYKAMPFRLLLGLEFAFLVWWAPKVRHEGGFPVYYYAVVVLSYALHQITLYSMYVAIMAFNAKVSDPLIGGTYMTLLNTVSNLGGNWPSTVALWLVDPLTVKECVGAQDHTCGTAAAAETTKFTSALDIPVEFVEKNVKLRGKLHHVTEKGLEVEHIPISIPFITAIQRKWQSEGLLLIRLAGVEVAPSGTAWLQRELSPHQPLWFQLLGREGSALECLVLVNKGQFLSTCLNEELLSQGLGRAARIEGLPHQSHLYWKLHRRLLRAELKAVKKNKGIWKEEKKWEGIQDHLSSNTVVQRLKQLGSWFRGSRES</sequence>
<dbReference type="PANTHER" id="PTHR12778">
    <property type="entry name" value="SOLUTE CARRIER FAMILY 33 ACETYL-COA TRANSPORTER -RELATED"/>
    <property type="match status" value="1"/>
</dbReference>
<feature type="transmembrane region" description="Helical" evidence="5">
    <location>
        <begin position="234"/>
        <end position="252"/>
    </location>
</feature>
<keyword evidence="2 5" id="KW-0812">Transmembrane</keyword>
<dbReference type="PANTHER" id="PTHR12778:SF9">
    <property type="entry name" value="ACETYL-COENZYME A TRANSPORTER 1"/>
    <property type="match status" value="1"/>
</dbReference>
<reference evidence="6" key="1">
    <citation type="submission" date="2019-10" db="EMBL/GenBank/DDBJ databases">
        <authorList>
            <person name="Soares A.E.R."/>
            <person name="Aleixo A."/>
            <person name="Schneider P."/>
            <person name="Miyaki C.Y."/>
            <person name="Schneider M.P."/>
            <person name="Mello C."/>
            <person name="Vasconcelos A.T.R."/>
        </authorList>
    </citation>
    <scope>NUCLEOTIDE SEQUENCE</scope>
    <source>
        <tissue evidence="6">Muscle</tissue>
    </source>
</reference>
<dbReference type="SUPFAM" id="SSF50199">
    <property type="entry name" value="Staphylococcal nuclease"/>
    <property type="match status" value="1"/>
</dbReference>
<proteinExistence type="predicted"/>
<feature type="transmembrane region" description="Helical" evidence="5">
    <location>
        <begin position="319"/>
        <end position="338"/>
    </location>
</feature>
<comment type="subcellular location">
    <subcellularLocation>
        <location evidence="1">Membrane</location>
        <topology evidence="1">Multi-pass membrane protein</topology>
    </subcellularLocation>
</comment>
<organism evidence="6 7">
    <name type="scientific">Willisornis vidua</name>
    <name type="common">Xingu scale-backed antbird</name>
    <dbReference type="NCBI Taxonomy" id="1566151"/>
    <lineage>
        <taxon>Eukaryota</taxon>
        <taxon>Metazoa</taxon>
        <taxon>Chordata</taxon>
        <taxon>Craniata</taxon>
        <taxon>Vertebrata</taxon>
        <taxon>Euteleostomi</taxon>
        <taxon>Archelosauria</taxon>
        <taxon>Archosauria</taxon>
        <taxon>Dinosauria</taxon>
        <taxon>Saurischia</taxon>
        <taxon>Theropoda</taxon>
        <taxon>Coelurosauria</taxon>
        <taxon>Aves</taxon>
        <taxon>Neognathae</taxon>
        <taxon>Neoaves</taxon>
        <taxon>Telluraves</taxon>
        <taxon>Australaves</taxon>
        <taxon>Passeriformes</taxon>
        <taxon>Thamnophilidae</taxon>
        <taxon>Willisornis</taxon>
    </lineage>
</organism>
<dbReference type="InterPro" id="IPR024371">
    <property type="entry name" value="AcetylCoA_trans_1-like"/>
</dbReference>
<dbReference type="InterPro" id="IPR035437">
    <property type="entry name" value="SNase_OB-fold_sf"/>
</dbReference>
<dbReference type="SUPFAM" id="SSF103473">
    <property type="entry name" value="MFS general substrate transporter"/>
    <property type="match status" value="1"/>
</dbReference>
<evidence type="ECO:0000256" key="5">
    <source>
        <dbReference type="SAM" id="Phobius"/>
    </source>
</evidence>
<evidence type="ECO:0000256" key="2">
    <source>
        <dbReference type="ARBA" id="ARBA00022692"/>
    </source>
</evidence>
<evidence type="ECO:0000256" key="3">
    <source>
        <dbReference type="ARBA" id="ARBA00022989"/>
    </source>
</evidence>
<evidence type="ECO:0000256" key="4">
    <source>
        <dbReference type="ARBA" id="ARBA00023136"/>
    </source>
</evidence>
<feature type="transmembrane region" description="Helical" evidence="5">
    <location>
        <begin position="273"/>
        <end position="299"/>
    </location>
</feature>
<feature type="transmembrane region" description="Helical" evidence="5">
    <location>
        <begin position="197"/>
        <end position="214"/>
    </location>
</feature>
<protein>
    <submittedName>
        <fullName evidence="6">Acetyl-coenzyme A transporter 1</fullName>
    </submittedName>
</protein>
<dbReference type="InterPro" id="IPR004752">
    <property type="entry name" value="AmpG_permease/AT-1"/>
</dbReference>
<evidence type="ECO:0000313" key="6">
    <source>
        <dbReference type="EMBL" id="KAJ7420362.1"/>
    </source>
</evidence>
<dbReference type="Proteomes" id="UP001145742">
    <property type="component" value="Unassembled WGS sequence"/>
</dbReference>
<name>A0ABQ9DKD9_9PASS</name>
<dbReference type="InterPro" id="IPR036259">
    <property type="entry name" value="MFS_trans_sf"/>
</dbReference>
<dbReference type="EMBL" id="WHWB01033352">
    <property type="protein sequence ID" value="KAJ7420362.1"/>
    <property type="molecule type" value="Genomic_DNA"/>
</dbReference>
<keyword evidence="7" id="KW-1185">Reference proteome</keyword>